<feature type="domain" description="Integrase catalytic" evidence="19">
    <location>
        <begin position="353"/>
        <end position="463"/>
    </location>
</feature>
<sequence>MSTICQKLEVLGQKVEEPQKIAKLLTDLPSPRFDLFRHTYRLQAAVGTPLTFADMQAQLQIIESDLSRTAEKNNGVTDTGEALVAHQNQNRGRNQTNKRGNKNRNKEKQKETRACHFCKEVGHLRNDCPKWKAKQSSIQGEQGRQDQDRQKQGRVNVALTSSVPMRQPYQSGWIIDSGASNHIVRDRSLYKTYELLKTPFEITVGDDFALQVIGKGQIEVDFSDGHTWEPGTLNDVWHVPNLGHTNLFATGVVAKRGYEVVFREEDVKIKNKNGQTVLAGYPGDNGLYHLMIRLRGHVAKKAAASIKLWHERLGHISVDTVKQMAKTDIVIGLDVTTDDTMNFYCDGCVKGKMSRKPCKVKSSREVVIGARIHSDLCSIEVESISGKKYFVLFKDEASAFRKTYFIKEKTEIFDKLRDFVNEQKAERGDQMITLRTDNGTEYINARCINYLKQNGIGLEKSVA</sequence>
<evidence type="ECO:0000256" key="10">
    <source>
        <dbReference type="ARBA" id="ARBA00022842"/>
    </source>
</evidence>
<feature type="region of interest" description="Disordered" evidence="17">
    <location>
        <begin position="130"/>
        <end position="154"/>
    </location>
</feature>
<dbReference type="GO" id="GO:0003887">
    <property type="term" value="F:DNA-directed DNA polymerase activity"/>
    <property type="evidence" value="ECO:0007669"/>
    <property type="project" value="UniProtKB-KW"/>
</dbReference>
<evidence type="ECO:0000256" key="4">
    <source>
        <dbReference type="ARBA" id="ARBA00022722"/>
    </source>
</evidence>
<keyword evidence="13" id="KW-0239">DNA-directed DNA polymerase</keyword>
<keyword evidence="12" id="KW-0695">RNA-directed DNA polymerase</keyword>
<keyword evidence="8" id="KW-0378">Hydrolase</keyword>
<reference evidence="20 21" key="1">
    <citation type="submission" date="2015-04" db="EMBL/GenBank/DDBJ databases">
        <title>Lasius niger genome sequencing.</title>
        <authorList>
            <person name="Konorov E.A."/>
            <person name="Nikitin M.A."/>
            <person name="Kirill M.V."/>
            <person name="Chang P."/>
        </authorList>
    </citation>
    <scope>NUCLEOTIDE SEQUENCE [LARGE SCALE GENOMIC DNA]</scope>
    <source>
        <tissue evidence="20">Whole</tissue>
    </source>
</reference>
<dbReference type="GO" id="GO:0003676">
    <property type="term" value="F:nucleic acid binding"/>
    <property type="evidence" value="ECO:0007669"/>
    <property type="project" value="InterPro"/>
</dbReference>
<organism evidence="20 21">
    <name type="scientific">Lasius niger</name>
    <name type="common">Black garden ant</name>
    <dbReference type="NCBI Taxonomy" id="67767"/>
    <lineage>
        <taxon>Eukaryota</taxon>
        <taxon>Metazoa</taxon>
        <taxon>Ecdysozoa</taxon>
        <taxon>Arthropoda</taxon>
        <taxon>Hexapoda</taxon>
        <taxon>Insecta</taxon>
        <taxon>Pterygota</taxon>
        <taxon>Neoptera</taxon>
        <taxon>Endopterygota</taxon>
        <taxon>Hymenoptera</taxon>
        <taxon>Apocrita</taxon>
        <taxon>Aculeata</taxon>
        <taxon>Formicoidea</taxon>
        <taxon>Formicidae</taxon>
        <taxon>Formicinae</taxon>
        <taxon>Lasius</taxon>
        <taxon>Lasius</taxon>
    </lineage>
</organism>
<evidence type="ECO:0000259" key="18">
    <source>
        <dbReference type="PROSITE" id="PS50158"/>
    </source>
</evidence>
<keyword evidence="2" id="KW-1188">Viral release from host cell</keyword>
<dbReference type="Gene3D" id="4.10.60.10">
    <property type="entry name" value="Zinc finger, CCHC-type"/>
    <property type="match status" value="1"/>
</dbReference>
<keyword evidence="9" id="KW-0067">ATP-binding</keyword>
<dbReference type="InterPro" id="IPR001878">
    <property type="entry name" value="Znf_CCHC"/>
</dbReference>
<keyword evidence="15" id="KW-0233">DNA recombination</keyword>
<dbReference type="GO" id="GO:0008270">
    <property type="term" value="F:zinc ion binding"/>
    <property type="evidence" value="ECO:0007669"/>
    <property type="project" value="UniProtKB-KW"/>
</dbReference>
<dbReference type="InterPro" id="IPR039537">
    <property type="entry name" value="Retrotran_Ty1/copia-like"/>
</dbReference>
<evidence type="ECO:0000313" key="21">
    <source>
        <dbReference type="Proteomes" id="UP000036403"/>
    </source>
</evidence>
<evidence type="ECO:0000313" key="20">
    <source>
        <dbReference type="EMBL" id="KMQ91330.1"/>
    </source>
</evidence>
<feature type="compositionally biased region" description="Low complexity" evidence="17">
    <location>
        <begin position="87"/>
        <end position="98"/>
    </location>
</feature>
<dbReference type="InterPro" id="IPR054722">
    <property type="entry name" value="PolX-like_BBD"/>
</dbReference>
<evidence type="ECO:0000256" key="3">
    <source>
        <dbReference type="ARBA" id="ARBA00022670"/>
    </source>
</evidence>
<keyword evidence="13" id="KW-0808">Transferase</keyword>
<accession>A0A0J7NFJ9</accession>
<evidence type="ECO:0000259" key="19">
    <source>
        <dbReference type="PROSITE" id="PS50994"/>
    </source>
</evidence>
<dbReference type="Pfam" id="PF13976">
    <property type="entry name" value="gag_pre-integrs"/>
    <property type="match status" value="1"/>
</dbReference>
<evidence type="ECO:0000256" key="5">
    <source>
        <dbReference type="ARBA" id="ARBA00022723"/>
    </source>
</evidence>
<dbReference type="PROSITE" id="PS50158">
    <property type="entry name" value="ZF_CCHC"/>
    <property type="match status" value="1"/>
</dbReference>
<evidence type="ECO:0000256" key="15">
    <source>
        <dbReference type="ARBA" id="ARBA00023172"/>
    </source>
</evidence>
<dbReference type="STRING" id="67767.A0A0J7NFJ9"/>
<evidence type="ECO:0000256" key="13">
    <source>
        <dbReference type="ARBA" id="ARBA00022932"/>
    </source>
</evidence>
<dbReference type="OrthoDB" id="8195427at2759"/>
<dbReference type="Pfam" id="PF22936">
    <property type="entry name" value="Pol_BBD"/>
    <property type="match status" value="1"/>
</dbReference>
<evidence type="ECO:0000256" key="2">
    <source>
        <dbReference type="ARBA" id="ARBA00022612"/>
    </source>
</evidence>
<evidence type="ECO:0000256" key="9">
    <source>
        <dbReference type="ARBA" id="ARBA00022840"/>
    </source>
</evidence>
<keyword evidence="7" id="KW-0255">Endonuclease</keyword>
<dbReference type="PANTHER" id="PTHR42648:SF11">
    <property type="entry name" value="TRANSPOSON TY4-P GAG-POL POLYPROTEIN"/>
    <property type="match status" value="1"/>
</dbReference>
<keyword evidence="10" id="KW-0460">Magnesium</keyword>
<dbReference type="Pfam" id="PF00098">
    <property type="entry name" value="zf-CCHC"/>
    <property type="match status" value="1"/>
</dbReference>
<keyword evidence="11" id="KW-0229">DNA integration</keyword>
<keyword evidence="3" id="KW-0645">Protease</keyword>
<evidence type="ECO:0000256" key="1">
    <source>
        <dbReference type="ARBA" id="ARBA00002180"/>
    </source>
</evidence>
<keyword evidence="4" id="KW-0540">Nuclease</keyword>
<evidence type="ECO:0000256" key="6">
    <source>
        <dbReference type="ARBA" id="ARBA00022741"/>
    </source>
</evidence>
<keyword evidence="21" id="KW-1185">Reference proteome</keyword>
<keyword evidence="13" id="KW-0548">Nucleotidyltransferase</keyword>
<comment type="function">
    <text evidence="1">The aspartyl protease (PR) mediates the proteolytic cleavages of the Gag and Gag-Pol polyproteins after assembly of the VLP.</text>
</comment>
<evidence type="ECO:0000256" key="7">
    <source>
        <dbReference type="ARBA" id="ARBA00022759"/>
    </source>
</evidence>
<gene>
    <name evidence="20" type="ORF">RF55_8826</name>
</gene>
<keyword evidence="6" id="KW-0547">Nucleotide-binding</keyword>
<dbReference type="GO" id="GO:0006310">
    <property type="term" value="P:DNA recombination"/>
    <property type="evidence" value="ECO:0007669"/>
    <property type="project" value="UniProtKB-KW"/>
</dbReference>
<protein>
    <submittedName>
        <fullName evidence="20">Integrase core domain protein</fullName>
    </submittedName>
</protein>
<dbReference type="GO" id="GO:0006508">
    <property type="term" value="P:proteolysis"/>
    <property type="evidence" value="ECO:0007669"/>
    <property type="project" value="UniProtKB-KW"/>
</dbReference>
<proteinExistence type="predicted"/>
<dbReference type="GO" id="GO:0015074">
    <property type="term" value="P:DNA integration"/>
    <property type="evidence" value="ECO:0007669"/>
    <property type="project" value="UniProtKB-KW"/>
</dbReference>
<dbReference type="Proteomes" id="UP000036403">
    <property type="component" value="Unassembled WGS sequence"/>
</dbReference>
<dbReference type="Gene3D" id="3.30.420.10">
    <property type="entry name" value="Ribonuclease H-like superfamily/Ribonuclease H"/>
    <property type="match status" value="1"/>
</dbReference>
<dbReference type="GO" id="GO:0005524">
    <property type="term" value="F:ATP binding"/>
    <property type="evidence" value="ECO:0007669"/>
    <property type="project" value="UniProtKB-KW"/>
</dbReference>
<dbReference type="InterPro" id="IPR001584">
    <property type="entry name" value="Integrase_cat-core"/>
</dbReference>
<dbReference type="SMART" id="SM00343">
    <property type="entry name" value="ZnF_C2HC"/>
    <property type="match status" value="1"/>
</dbReference>
<dbReference type="InterPro" id="IPR036397">
    <property type="entry name" value="RNaseH_sf"/>
</dbReference>
<feature type="domain" description="CCHC-type" evidence="18">
    <location>
        <begin position="115"/>
        <end position="130"/>
    </location>
</feature>
<name>A0A0J7NFJ9_LASNI</name>
<dbReference type="AlphaFoldDB" id="A0A0J7NFJ9"/>
<evidence type="ECO:0000256" key="8">
    <source>
        <dbReference type="ARBA" id="ARBA00022801"/>
    </source>
</evidence>
<dbReference type="GO" id="GO:0003964">
    <property type="term" value="F:RNA-directed DNA polymerase activity"/>
    <property type="evidence" value="ECO:0007669"/>
    <property type="project" value="UniProtKB-KW"/>
</dbReference>
<comment type="caution">
    <text evidence="20">The sequence shown here is derived from an EMBL/GenBank/DDBJ whole genome shotgun (WGS) entry which is preliminary data.</text>
</comment>
<evidence type="ECO:0000256" key="16">
    <source>
        <dbReference type="PROSITE-ProRule" id="PRU00047"/>
    </source>
</evidence>
<dbReference type="PaxDb" id="67767-A0A0J7NFJ9"/>
<keyword evidence="14" id="KW-0917">Virion maturation</keyword>
<dbReference type="PROSITE" id="PS50994">
    <property type="entry name" value="INTEGRASE"/>
    <property type="match status" value="1"/>
</dbReference>
<dbReference type="PANTHER" id="PTHR42648">
    <property type="entry name" value="TRANSPOSASE, PUTATIVE-RELATED"/>
    <property type="match status" value="1"/>
</dbReference>
<dbReference type="GO" id="GO:0008233">
    <property type="term" value="F:peptidase activity"/>
    <property type="evidence" value="ECO:0007669"/>
    <property type="project" value="UniProtKB-KW"/>
</dbReference>
<dbReference type="EMBL" id="LBMM01005656">
    <property type="protein sequence ID" value="KMQ91330.1"/>
    <property type="molecule type" value="Genomic_DNA"/>
</dbReference>
<evidence type="ECO:0000256" key="17">
    <source>
        <dbReference type="SAM" id="MobiDB-lite"/>
    </source>
</evidence>
<evidence type="ECO:0000256" key="14">
    <source>
        <dbReference type="ARBA" id="ARBA00023113"/>
    </source>
</evidence>
<dbReference type="SUPFAM" id="SSF53098">
    <property type="entry name" value="Ribonuclease H-like"/>
    <property type="match status" value="1"/>
</dbReference>
<dbReference type="InterPro" id="IPR036875">
    <property type="entry name" value="Znf_CCHC_sf"/>
</dbReference>
<keyword evidence="16" id="KW-0863">Zinc-finger</keyword>
<keyword evidence="16" id="KW-0862">Zinc</keyword>
<evidence type="ECO:0000256" key="12">
    <source>
        <dbReference type="ARBA" id="ARBA00022918"/>
    </source>
</evidence>
<dbReference type="SUPFAM" id="SSF57756">
    <property type="entry name" value="Retrovirus zinc finger-like domains"/>
    <property type="match status" value="1"/>
</dbReference>
<feature type="region of interest" description="Disordered" evidence="17">
    <location>
        <begin position="84"/>
        <end position="112"/>
    </location>
</feature>
<evidence type="ECO:0000256" key="11">
    <source>
        <dbReference type="ARBA" id="ARBA00022908"/>
    </source>
</evidence>
<dbReference type="InterPro" id="IPR025724">
    <property type="entry name" value="GAG-pre-integrase_dom"/>
</dbReference>
<keyword evidence="5" id="KW-0479">Metal-binding</keyword>
<dbReference type="InterPro" id="IPR012337">
    <property type="entry name" value="RNaseH-like_sf"/>
</dbReference>
<dbReference type="GO" id="GO:0004519">
    <property type="term" value="F:endonuclease activity"/>
    <property type="evidence" value="ECO:0007669"/>
    <property type="project" value="UniProtKB-KW"/>
</dbReference>